<feature type="domain" description="Glycosyl transferase family 1" evidence="2">
    <location>
        <begin position="209"/>
        <end position="359"/>
    </location>
</feature>
<evidence type="ECO:0000313" key="4">
    <source>
        <dbReference type="EMBL" id="QNM86277.1"/>
    </source>
</evidence>
<dbReference type="Pfam" id="PF13579">
    <property type="entry name" value="Glyco_trans_4_4"/>
    <property type="match status" value="1"/>
</dbReference>
<dbReference type="InterPro" id="IPR050194">
    <property type="entry name" value="Glycosyltransferase_grp1"/>
</dbReference>
<dbReference type="InterPro" id="IPR028098">
    <property type="entry name" value="Glyco_trans_4-like_N"/>
</dbReference>
<keyword evidence="1" id="KW-1133">Transmembrane helix</keyword>
<evidence type="ECO:0000259" key="3">
    <source>
        <dbReference type="Pfam" id="PF13579"/>
    </source>
</evidence>
<accession>A0A7G9LCC8</accession>
<keyword evidence="5" id="KW-1185">Reference proteome</keyword>
<protein>
    <submittedName>
        <fullName evidence="4">Glycosyltransferase family 4 protein</fullName>
    </submittedName>
</protein>
<dbReference type="GO" id="GO:0016758">
    <property type="term" value="F:hexosyltransferase activity"/>
    <property type="evidence" value="ECO:0007669"/>
    <property type="project" value="TreeGrafter"/>
</dbReference>
<dbReference type="KEGG" id="ppec:H9W90_03915"/>
<evidence type="ECO:0000256" key="1">
    <source>
        <dbReference type="SAM" id="Phobius"/>
    </source>
</evidence>
<keyword evidence="1" id="KW-0472">Membrane</keyword>
<dbReference type="InterPro" id="IPR001296">
    <property type="entry name" value="Glyco_trans_1"/>
</dbReference>
<name>A0A7G9LCC8_9FLAO</name>
<dbReference type="SUPFAM" id="SSF53756">
    <property type="entry name" value="UDP-Glycosyltransferase/glycogen phosphorylase"/>
    <property type="match status" value="1"/>
</dbReference>
<dbReference type="AlphaFoldDB" id="A0A7G9LCC8"/>
<reference evidence="4 5" key="1">
    <citation type="submission" date="2020-08" db="EMBL/GenBank/DDBJ databases">
        <title>Polaribacter sp. L12M9 isolated from gut of the Korean scallop.</title>
        <authorList>
            <person name="Jeong Y.S."/>
        </authorList>
    </citation>
    <scope>NUCLEOTIDE SEQUENCE [LARGE SCALE GENOMIC DNA]</scope>
    <source>
        <strain evidence="4 5">L12M9</strain>
    </source>
</reference>
<evidence type="ECO:0000259" key="2">
    <source>
        <dbReference type="Pfam" id="PF00534"/>
    </source>
</evidence>
<dbReference type="EMBL" id="CP060695">
    <property type="protein sequence ID" value="QNM86277.1"/>
    <property type="molecule type" value="Genomic_DNA"/>
</dbReference>
<keyword evidence="4" id="KW-0808">Transferase</keyword>
<feature type="domain" description="Glycosyltransferase subfamily 4-like N-terminal" evidence="3">
    <location>
        <begin position="16"/>
        <end position="186"/>
    </location>
</feature>
<dbReference type="Gene3D" id="3.40.50.2000">
    <property type="entry name" value="Glycogen Phosphorylase B"/>
    <property type="match status" value="2"/>
</dbReference>
<gene>
    <name evidence="4" type="ORF">H9W90_03915</name>
</gene>
<dbReference type="Proteomes" id="UP000515808">
    <property type="component" value="Chromosome"/>
</dbReference>
<dbReference type="Pfam" id="PF00534">
    <property type="entry name" value="Glycos_transf_1"/>
    <property type="match status" value="1"/>
</dbReference>
<dbReference type="PANTHER" id="PTHR45947:SF3">
    <property type="entry name" value="SULFOQUINOVOSYL TRANSFERASE SQD2"/>
    <property type="match status" value="1"/>
</dbReference>
<dbReference type="PANTHER" id="PTHR45947">
    <property type="entry name" value="SULFOQUINOVOSYL TRANSFERASE SQD2"/>
    <property type="match status" value="1"/>
</dbReference>
<organism evidence="4 5">
    <name type="scientific">Polaribacter pectinis</name>
    <dbReference type="NCBI Taxonomy" id="2738844"/>
    <lineage>
        <taxon>Bacteria</taxon>
        <taxon>Pseudomonadati</taxon>
        <taxon>Bacteroidota</taxon>
        <taxon>Flavobacteriia</taxon>
        <taxon>Flavobacteriales</taxon>
        <taxon>Flavobacteriaceae</taxon>
    </lineage>
</organism>
<dbReference type="RefSeq" id="WP_187483159.1">
    <property type="nucleotide sequence ID" value="NZ_CP060695.1"/>
</dbReference>
<sequence length="392" mass="45142">MQRIVIISNYYPPEMGAAANRIKNLAEGLQRRGNDVTVICPLPNYPQGKIFKNYKNKLSVKENINNIEVKRFWIFPSKSTNVIARLLSMLSFSWSLWFSFFSFIKKKPDIFIIQSPPLFVALSGLLFSKFLGCRNILNVSDIWPLSALELGVIKKGVFYNLLEKIEKINYKLANKIIGQSNEIIDHISKLTQKDSLVYRNVSDYKEYSPKEKSNGNLKIIYAGLLGYAQGIFKVCEDINFTELNAELHIYGAGLEEEKIKELTNIKGNNIFFHGVKTSKEIKNEIRKYDVGFVPLKNRIYGAVPSKIFELMQLGVPILFFGEGEGELIVREEKIGFTCNSNDFKGLRNNILKYIKLNQKEYSGMTNRLLELHREEYNLEKQLQKLFGNNFLK</sequence>
<proteinExistence type="predicted"/>
<dbReference type="CDD" id="cd03794">
    <property type="entry name" value="GT4_WbuB-like"/>
    <property type="match status" value="1"/>
</dbReference>
<feature type="transmembrane region" description="Helical" evidence="1">
    <location>
        <begin position="82"/>
        <end position="104"/>
    </location>
</feature>
<evidence type="ECO:0000313" key="5">
    <source>
        <dbReference type="Proteomes" id="UP000515808"/>
    </source>
</evidence>
<keyword evidence="1" id="KW-0812">Transmembrane</keyword>